<dbReference type="PROSITE" id="PS50885">
    <property type="entry name" value="HAMP"/>
    <property type="match status" value="2"/>
</dbReference>
<evidence type="ECO:0000313" key="10">
    <source>
        <dbReference type="Proteomes" id="UP000186894"/>
    </source>
</evidence>
<evidence type="ECO:0000256" key="3">
    <source>
        <dbReference type="ARBA" id="ARBA00029447"/>
    </source>
</evidence>
<keyword evidence="6" id="KW-0812">Transmembrane</keyword>
<comment type="caution">
    <text evidence="9">The sequence shown here is derived from an EMBL/GenBank/DDBJ whole genome shotgun (WGS) entry which is preliminary data.</text>
</comment>
<feature type="transmembrane region" description="Helical" evidence="6">
    <location>
        <begin position="310"/>
        <end position="333"/>
    </location>
</feature>
<dbReference type="GO" id="GO:0004888">
    <property type="term" value="F:transmembrane signaling receptor activity"/>
    <property type="evidence" value="ECO:0007669"/>
    <property type="project" value="InterPro"/>
</dbReference>
<feature type="domain" description="HAMP" evidence="8">
    <location>
        <begin position="418"/>
        <end position="464"/>
    </location>
</feature>
<keyword evidence="4" id="KW-0807">Transducer</keyword>
<dbReference type="SUPFAM" id="SSF58104">
    <property type="entry name" value="Methyl-accepting chemotaxis protein (MCP) signaling domain"/>
    <property type="match status" value="1"/>
</dbReference>
<evidence type="ECO:0000256" key="4">
    <source>
        <dbReference type="PROSITE-ProRule" id="PRU00284"/>
    </source>
</evidence>
<accession>A0A1Q8ZUC4</accession>
<dbReference type="PANTHER" id="PTHR43531">
    <property type="entry name" value="PROTEIN ICFG"/>
    <property type="match status" value="1"/>
</dbReference>
<evidence type="ECO:0000256" key="1">
    <source>
        <dbReference type="ARBA" id="ARBA00004370"/>
    </source>
</evidence>
<dbReference type="AlphaFoldDB" id="A0A1Q8ZUC4"/>
<name>A0A1Q8ZUC4_9HYPH</name>
<dbReference type="CDD" id="cd11386">
    <property type="entry name" value="MCP_signal"/>
    <property type="match status" value="1"/>
</dbReference>
<dbReference type="EMBL" id="MKIM01000024">
    <property type="protein sequence ID" value="OLP45539.1"/>
    <property type="molecule type" value="Genomic_DNA"/>
</dbReference>
<dbReference type="CDD" id="cd12913">
    <property type="entry name" value="PDC1_MCP_like"/>
    <property type="match status" value="1"/>
</dbReference>
<feature type="region of interest" description="Disordered" evidence="5">
    <location>
        <begin position="386"/>
        <end position="407"/>
    </location>
</feature>
<comment type="subcellular location">
    <subcellularLocation>
        <location evidence="1">Membrane</location>
    </subcellularLocation>
</comment>
<dbReference type="STRING" id="1867956.BJF95_10160"/>
<dbReference type="InterPro" id="IPR004089">
    <property type="entry name" value="MCPsignal_dom"/>
</dbReference>
<evidence type="ECO:0000259" key="7">
    <source>
        <dbReference type="PROSITE" id="PS50111"/>
    </source>
</evidence>
<dbReference type="PRINTS" id="PR00260">
    <property type="entry name" value="CHEMTRNSDUCR"/>
</dbReference>
<dbReference type="Pfam" id="PF00015">
    <property type="entry name" value="MCPsignal"/>
    <property type="match status" value="1"/>
</dbReference>
<keyword evidence="10" id="KW-1185">Reference proteome</keyword>
<evidence type="ECO:0000259" key="8">
    <source>
        <dbReference type="PROSITE" id="PS50885"/>
    </source>
</evidence>
<evidence type="ECO:0000313" key="9">
    <source>
        <dbReference type="EMBL" id="OLP45539.1"/>
    </source>
</evidence>
<dbReference type="Gene3D" id="3.30.450.20">
    <property type="entry name" value="PAS domain"/>
    <property type="match status" value="2"/>
</dbReference>
<sequence length="726" mass="76406">MDMRIKTVSGKLILAAGAAMAVIIASYTALSGWETSKRVNSEVLELASEKAASVSNQVAVQITDVVSAGTTMAGSISGLIENGSHNRADVIAILKGVPTHYKNMFGAWMTEVPDVPQDLKLQGTDGTNKAGIFAAYWTKDDSGKLEFSTWVTKVEEQWYAEPLAKNKGMISQPYISTTGKLLTSVSVPVVVKGKTVGLAGVDIKLDDLSASIGAMTPFDGGHVMLVADNGNWLVHRNKDSLMKPYADVGAADVKAALSDGKMRVIRGLPGGETRLVFPFTAPGMNKTWAAVLDVPAKIFSEPVMKEVTSAAISGMLVLIIALAMIYGVSIVVVRRPLADVVAAVDTMAGGNYQTPVSGTERSDEFGALAHALEKFRHDLAHGRTAQAEQEALRASVESQREQQAALEHSKAEDLRHFVQQVQAGFDGLAAGDLTVRMNKTVSPEFETIRQNFNTSVAALEEAMGSVVMTVGTIRSGLSEISSASNDLARRTEQQAASLEETIAALGDVSRGVNGTAEGAGRAQHAVAAARDNAAKGGDIVAKAVEAMTAIQGSSEKIGNIIGVIDEIAFQTNLLALNAGVEAARAGEAGKGFAVVAQEVRELAQRSANAAKEIKTLISTSSAQVDTGVGLVTASGASLREIVEQVVEMSTTITDIANAAREQATSLREVTAAGDQMDKVTQQNAAMVEQTTAAAQSLTQETENLAHMVQRFRTSAGQHSQYHRSAA</sequence>
<dbReference type="GO" id="GO:0016020">
    <property type="term" value="C:membrane"/>
    <property type="evidence" value="ECO:0007669"/>
    <property type="project" value="UniProtKB-SubCell"/>
</dbReference>
<dbReference type="InterPro" id="IPR003660">
    <property type="entry name" value="HAMP_dom"/>
</dbReference>
<proteinExistence type="inferred from homology"/>
<dbReference type="Gene3D" id="1.10.8.500">
    <property type="entry name" value="HAMP domain in histidine kinase"/>
    <property type="match status" value="1"/>
</dbReference>
<evidence type="ECO:0000256" key="6">
    <source>
        <dbReference type="SAM" id="Phobius"/>
    </source>
</evidence>
<dbReference type="PANTHER" id="PTHR43531:SF11">
    <property type="entry name" value="METHYL-ACCEPTING CHEMOTAXIS PROTEIN 3"/>
    <property type="match status" value="1"/>
</dbReference>
<feature type="domain" description="Methyl-accepting transducer" evidence="7">
    <location>
        <begin position="469"/>
        <end position="698"/>
    </location>
</feature>
<dbReference type="SMART" id="SM00283">
    <property type="entry name" value="MA"/>
    <property type="match status" value="1"/>
</dbReference>
<evidence type="ECO:0000256" key="2">
    <source>
        <dbReference type="ARBA" id="ARBA00022500"/>
    </source>
</evidence>
<dbReference type="PROSITE" id="PS50111">
    <property type="entry name" value="CHEMOTAXIS_TRANSDUC_2"/>
    <property type="match status" value="1"/>
</dbReference>
<evidence type="ECO:0000256" key="5">
    <source>
        <dbReference type="SAM" id="MobiDB-lite"/>
    </source>
</evidence>
<reference evidence="9 10" key="1">
    <citation type="submission" date="2016-09" db="EMBL/GenBank/DDBJ databases">
        <title>Rhizobium oryziradicis sp. nov., isolated from the root of rice.</title>
        <authorList>
            <person name="Zhao J."/>
            <person name="Zhang X."/>
        </authorList>
    </citation>
    <scope>NUCLEOTIDE SEQUENCE [LARGE SCALE GENOMIC DNA]</scope>
    <source>
        <strain evidence="9 10">N19</strain>
    </source>
</reference>
<dbReference type="GO" id="GO:0007165">
    <property type="term" value="P:signal transduction"/>
    <property type="evidence" value="ECO:0007669"/>
    <property type="project" value="UniProtKB-KW"/>
</dbReference>
<dbReference type="Pfam" id="PF00672">
    <property type="entry name" value="HAMP"/>
    <property type="match status" value="1"/>
</dbReference>
<dbReference type="Gene3D" id="1.10.287.950">
    <property type="entry name" value="Methyl-accepting chemotaxis protein"/>
    <property type="match status" value="1"/>
</dbReference>
<dbReference type="GO" id="GO:0006935">
    <property type="term" value="P:chemotaxis"/>
    <property type="evidence" value="ECO:0007669"/>
    <property type="project" value="UniProtKB-KW"/>
</dbReference>
<dbReference type="CDD" id="cd06225">
    <property type="entry name" value="HAMP"/>
    <property type="match status" value="1"/>
</dbReference>
<keyword evidence="6" id="KW-0472">Membrane</keyword>
<feature type="domain" description="HAMP" evidence="8">
    <location>
        <begin position="331"/>
        <end position="384"/>
    </location>
</feature>
<dbReference type="SMART" id="SM00304">
    <property type="entry name" value="HAMP"/>
    <property type="match status" value="2"/>
</dbReference>
<dbReference type="Pfam" id="PF22673">
    <property type="entry name" value="MCP-like_PDC_1"/>
    <property type="match status" value="1"/>
</dbReference>
<dbReference type="Proteomes" id="UP000186894">
    <property type="component" value="Unassembled WGS sequence"/>
</dbReference>
<dbReference type="InterPro" id="IPR051310">
    <property type="entry name" value="MCP_chemotaxis"/>
</dbReference>
<comment type="similarity">
    <text evidence="3">Belongs to the methyl-accepting chemotaxis (MCP) protein family.</text>
</comment>
<gene>
    <name evidence="9" type="ORF">BJF95_10160</name>
</gene>
<dbReference type="FunFam" id="1.10.287.950:FF:000001">
    <property type="entry name" value="Methyl-accepting chemotaxis sensory transducer"/>
    <property type="match status" value="1"/>
</dbReference>
<protein>
    <submittedName>
        <fullName evidence="9">Chemotaxis protein</fullName>
    </submittedName>
</protein>
<dbReference type="SUPFAM" id="SSF158472">
    <property type="entry name" value="HAMP domain-like"/>
    <property type="match status" value="1"/>
</dbReference>
<keyword evidence="2" id="KW-0145">Chemotaxis</keyword>
<dbReference type="InterPro" id="IPR004090">
    <property type="entry name" value="Chemotax_Me-accpt_rcpt"/>
</dbReference>
<keyword evidence="6" id="KW-1133">Transmembrane helix</keyword>
<organism evidence="9 10">
    <name type="scientific">Rhizobium oryziradicis</name>
    <dbReference type="NCBI Taxonomy" id="1867956"/>
    <lineage>
        <taxon>Bacteria</taxon>
        <taxon>Pseudomonadati</taxon>
        <taxon>Pseudomonadota</taxon>
        <taxon>Alphaproteobacteria</taxon>
        <taxon>Hyphomicrobiales</taxon>
        <taxon>Rhizobiaceae</taxon>
        <taxon>Rhizobium/Agrobacterium group</taxon>
        <taxon>Rhizobium</taxon>
    </lineage>
</organism>